<proteinExistence type="inferred from homology"/>
<keyword evidence="2 6" id="KW-0819">tRNA processing</keyword>
<dbReference type="PROSITE" id="PS50967">
    <property type="entry name" value="HRDC"/>
    <property type="match status" value="1"/>
</dbReference>
<dbReference type="SUPFAM" id="SSF53098">
    <property type="entry name" value="Ribonuclease H-like"/>
    <property type="match status" value="1"/>
</dbReference>
<keyword evidence="5 6" id="KW-0269">Exonuclease</keyword>
<dbReference type="PANTHER" id="PTHR47649">
    <property type="entry name" value="RIBONUCLEASE D"/>
    <property type="match status" value="1"/>
</dbReference>
<dbReference type="Proteomes" id="UP001521209">
    <property type="component" value="Unassembled WGS sequence"/>
</dbReference>
<dbReference type="SMART" id="SM00341">
    <property type="entry name" value="HRDC"/>
    <property type="match status" value="1"/>
</dbReference>
<evidence type="ECO:0000256" key="4">
    <source>
        <dbReference type="ARBA" id="ARBA00022801"/>
    </source>
</evidence>
<evidence type="ECO:0000259" key="7">
    <source>
        <dbReference type="PROSITE" id="PS50967"/>
    </source>
</evidence>
<name>A0ABS9DWM4_9PROT</name>
<comment type="subcellular location">
    <subcellularLocation>
        <location evidence="6">Cytoplasm</location>
    </subcellularLocation>
</comment>
<dbReference type="InterPro" id="IPR010997">
    <property type="entry name" value="HRDC-like_sf"/>
</dbReference>
<comment type="similarity">
    <text evidence="6">Belongs to the RNase D family.</text>
</comment>
<evidence type="ECO:0000313" key="8">
    <source>
        <dbReference type="EMBL" id="MCF3947137.1"/>
    </source>
</evidence>
<protein>
    <recommendedName>
        <fullName evidence="6">Ribonuclease D</fullName>
        <shortName evidence="6">RNase D</shortName>
        <ecNumber evidence="6">3.1.13.5</ecNumber>
    </recommendedName>
</protein>
<dbReference type="InterPro" id="IPR051086">
    <property type="entry name" value="RNase_D-like"/>
</dbReference>
<comment type="cofactor">
    <cofactor evidence="6">
        <name>a divalent metal cation</name>
        <dbReference type="ChEBI" id="CHEBI:60240"/>
    </cofactor>
</comment>
<gene>
    <name evidence="6 8" type="primary">rnd</name>
    <name evidence="8" type="ORF">L2A60_10645</name>
</gene>
<comment type="catalytic activity">
    <reaction evidence="6">
        <text>Exonucleolytic cleavage that removes extra residues from the 3'-terminus of tRNA to produce 5'-mononucleotides.</text>
        <dbReference type="EC" id="3.1.13.5"/>
    </reaction>
</comment>
<dbReference type="RefSeq" id="WP_235704368.1">
    <property type="nucleotide sequence ID" value="NZ_JAKGBZ010000018.1"/>
</dbReference>
<evidence type="ECO:0000256" key="3">
    <source>
        <dbReference type="ARBA" id="ARBA00022722"/>
    </source>
</evidence>
<comment type="function">
    <text evidence="6">Exonuclease involved in the 3' processing of various precursor tRNAs. Initiates hydrolysis at the 3'-terminus of an RNA molecule and releases 5'-mononucleotides.</text>
</comment>
<dbReference type="PANTHER" id="PTHR47649:SF1">
    <property type="entry name" value="RIBONUCLEASE D"/>
    <property type="match status" value="1"/>
</dbReference>
<keyword evidence="1 6" id="KW-0963">Cytoplasm</keyword>
<organism evidence="8 9">
    <name type="scientific">Acidiphilium iwatense</name>
    <dbReference type="NCBI Taxonomy" id="768198"/>
    <lineage>
        <taxon>Bacteria</taxon>
        <taxon>Pseudomonadati</taxon>
        <taxon>Pseudomonadota</taxon>
        <taxon>Alphaproteobacteria</taxon>
        <taxon>Acetobacterales</taxon>
        <taxon>Acidocellaceae</taxon>
        <taxon>Acidiphilium</taxon>
    </lineage>
</organism>
<dbReference type="Gene3D" id="1.10.150.80">
    <property type="entry name" value="HRDC domain"/>
    <property type="match status" value="1"/>
</dbReference>
<dbReference type="InterPro" id="IPR006292">
    <property type="entry name" value="RNase_D"/>
</dbReference>
<reference evidence="8 9" key="1">
    <citation type="submission" date="2022-01" db="EMBL/GenBank/DDBJ databases">
        <authorList>
            <person name="Won M."/>
            <person name="Kim S.-J."/>
            <person name="Kwon S.-W."/>
        </authorList>
    </citation>
    <scope>NUCLEOTIDE SEQUENCE [LARGE SCALE GENOMIC DNA]</scope>
    <source>
        <strain evidence="8 9">KCTC 23505</strain>
    </source>
</reference>
<dbReference type="InterPro" id="IPR044876">
    <property type="entry name" value="HRDC_dom_sf"/>
</dbReference>
<evidence type="ECO:0000256" key="1">
    <source>
        <dbReference type="ARBA" id="ARBA00022490"/>
    </source>
</evidence>
<dbReference type="CDD" id="cd06142">
    <property type="entry name" value="RNaseD_exo"/>
    <property type="match status" value="1"/>
</dbReference>
<accession>A0ABS9DWM4</accession>
<sequence>MKPQATFPAPVLIAATADLAALCERLAAEPYVTVDTEFMRERTYFPQLCVVQLGGATDVAVIDAQAPGLDLAPLGALLANPSVTKVFHACRQDVEIFLLKFGAVPTPIFDTQIAAMVAGFGDQVGYDTLVSSLAGGGIDKAHRFSDWQARPLSAAQIEYAAADVTWLRRVYEALRDRLERDSRFDWVAEEMAVLAEPGTYRTEPEEAWKRLKLRGANRRQLALIQAIAAWREREAMRIDIPRQRVVKDEQIPELAAIAPSNPDDLTRVRGLSKGFAEGKSGTSLLAAIREAKSLPDSALPLLPRANEFLKPSPAMVALLKVLLAECASAHHVAARLIASSEDIDRLAGEDAPDLPCLHGWRAEIFGTDALRLKAGKIALAARGKRIETIDLPA</sequence>
<keyword evidence="4 6" id="KW-0378">Hydrolase</keyword>
<dbReference type="Pfam" id="PF01612">
    <property type="entry name" value="DNA_pol_A_exo1"/>
    <property type="match status" value="1"/>
</dbReference>
<dbReference type="EC" id="3.1.13.5" evidence="6"/>
<dbReference type="EMBL" id="JAKGBZ010000018">
    <property type="protein sequence ID" value="MCF3947137.1"/>
    <property type="molecule type" value="Genomic_DNA"/>
</dbReference>
<evidence type="ECO:0000256" key="6">
    <source>
        <dbReference type="HAMAP-Rule" id="MF_01899"/>
    </source>
</evidence>
<dbReference type="SUPFAM" id="SSF47819">
    <property type="entry name" value="HRDC-like"/>
    <property type="match status" value="2"/>
</dbReference>
<dbReference type="SMART" id="SM00474">
    <property type="entry name" value="35EXOc"/>
    <property type="match status" value="1"/>
</dbReference>
<evidence type="ECO:0000313" key="9">
    <source>
        <dbReference type="Proteomes" id="UP001521209"/>
    </source>
</evidence>
<keyword evidence="3 6" id="KW-0540">Nuclease</keyword>
<dbReference type="InterPro" id="IPR012337">
    <property type="entry name" value="RNaseH-like_sf"/>
</dbReference>
<dbReference type="InterPro" id="IPR002562">
    <property type="entry name" value="3'-5'_exonuclease_dom"/>
</dbReference>
<dbReference type="Pfam" id="PF00570">
    <property type="entry name" value="HRDC"/>
    <property type="match status" value="1"/>
</dbReference>
<dbReference type="HAMAP" id="MF_01899">
    <property type="entry name" value="RNase_D"/>
    <property type="match status" value="1"/>
</dbReference>
<feature type="domain" description="HRDC" evidence="7">
    <location>
        <begin position="217"/>
        <end position="298"/>
    </location>
</feature>
<evidence type="ECO:0000256" key="2">
    <source>
        <dbReference type="ARBA" id="ARBA00022694"/>
    </source>
</evidence>
<dbReference type="InterPro" id="IPR002121">
    <property type="entry name" value="HRDC_dom"/>
</dbReference>
<evidence type="ECO:0000256" key="5">
    <source>
        <dbReference type="ARBA" id="ARBA00022839"/>
    </source>
</evidence>
<dbReference type="InterPro" id="IPR036397">
    <property type="entry name" value="RNaseH_sf"/>
</dbReference>
<dbReference type="GO" id="GO:0033890">
    <property type="term" value="F:ribonuclease D activity"/>
    <property type="evidence" value="ECO:0007669"/>
    <property type="project" value="UniProtKB-EC"/>
</dbReference>
<dbReference type="NCBIfam" id="TIGR01388">
    <property type="entry name" value="rnd"/>
    <property type="match status" value="1"/>
</dbReference>
<dbReference type="Gene3D" id="3.30.420.10">
    <property type="entry name" value="Ribonuclease H-like superfamily/Ribonuclease H"/>
    <property type="match status" value="1"/>
</dbReference>
<comment type="caution">
    <text evidence="8">The sequence shown here is derived from an EMBL/GenBank/DDBJ whole genome shotgun (WGS) entry which is preliminary data.</text>
</comment>
<keyword evidence="9" id="KW-1185">Reference proteome</keyword>